<gene>
    <name evidence="1" type="ORF">FIA58_004520</name>
</gene>
<proteinExistence type="predicted"/>
<name>A0ABX0IMB9_9FLAO</name>
<organism evidence="1 2">
    <name type="scientific">Flavobacterium jejuense</name>
    <dbReference type="NCBI Taxonomy" id="1544455"/>
    <lineage>
        <taxon>Bacteria</taxon>
        <taxon>Pseudomonadati</taxon>
        <taxon>Bacteroidota</taxon>
        <taxon>Flavobacteriia</taxon>
        <taxon>Flavobacteriales</taxon>
        <taxon>Flavobacteriaceae</taxon>
        <taxon>Flavobacterium</taxon>
    </lineage>
</organism>
<keyword evidence="2" id="KW-1185">Reference proteome</keyword>
<accession>A0ABX0IMB9</accession>
<dbReference type="EMBL" id="VEVQ02000002">
    <property type="protein sequence ID" value="NHN24935.1"/>
    <property type="molecule type" value="Genomic_DNA"/>
</dbReference>
<reference evidence="1 2" key="2">
    <citation type="submission" date="2019-05" db="EMBL/GenBank/DDBJ databases">
        <authorList>
            <person name="Lianzixin W."/>
        </authorList>
    </citation>
    <scope>NUCLEOTIDE SEQUENCE [LARGE SCALE GENOMIC DNA]</scope>
    <source>
        <strain evidence="1 2">EC11</strain>
    </source>
</reference>
<reference evidence="1 2" key="3">
    <citation type="submission" date="2020-02" db="EMBL/GenBank/DDBJ databases">
        <title>Flavobacterium profundi sp. nov., isolated from a deep-sea seamount.</title>
        <authorList>
            <person name="Zhang D.-C."/>
        </authorList>
    </citation>
    <scope>NUCLEOTIDE SEQUENCE [LARGE SCALE GENOMIC DNA]</scope>
    <source>
        <strain evidence="1 2">EC11</strain>
    </source>
</reference>
<dbReference type="Proteomes" id="UP000817854">
    <property type="component" value="Unassembled WGS sequence"/>
</dbReference>
<reference evidence="2" key="1">
    <citation type="submission" date="2019-05" db="EMBL/GenBank/DDBJ databases">
        <title>Flavobacterium profundi sp. nov., isolated from a deep-sea seamount.</title>
        <authorList>
            <person name="Zhang D.-C."/>
        </authorList>
    </citation>
    <scope>NUCLEOTIDE SEQUENCE [LARGE SCALE GENOMIC DNA]</scope>
    <source>
        <strain evidence="2">EC11</strain>
    </source>
</reference>
<protein>
    <submittedName>
        <fullName evidence="1">Uncharacterized protein</fullName>
    </submittedName>
</protein>
<dbReference type="RefSeq" id="WP_140960494.1">
    <property type="nucleotide sequence ID" value="NZ_VEVQ02000002.1"/>
</dbReference>
<sequence>MNNQYHLLFSLHVFHDYFKEGICSSFIFQPNSATMNLIKRYGFKRNIVTNGFDFYTNTNGSSIEYLNYIATNSQQAYFEFDLILTDPNFMDYTAIPIDWIGQLSFSSSKMKVKNEKRVLTTTYSSGSSVAQIGSLKVYFKDLIVLLKSNIPCQYLITFESRATQWRYYIINSSKIKLNNPSLNSKNPITFEEPTTVTIPNGKEALLFSSGKNFLKISEVSTYKFDLVDQLNTTNLTKKIIFKGLPNPSPKNIGLEIEDGKKFITSPIYVYI</sequence>
<evidence type="ECO:0000313" key="1">
    <source>
        <dbReference type="EMBL" id="NHN24935.1"/>
    </source>
</evidence>
<comment type="caution">
    <text evidence="1">The sequence shown here is derived from an EMBL/GenBank/DDBJ whole genome shotgun (WGS) entry which is preliminary data.</text>
</comment>
<evidence type="ECO:0000313" key="2">
    <source>
        <dbReference type="Proteomes" id="UP000817854"/>
    </source>
</evidence>